<comment type="caution">
    <text evidence="5">The sequence shown here is derived from an EMBL/GenBank/DDBJ whole genome shotgun (WGS) entry which is preliminary data.</text>
</comment>
<evidence type="ECO:0000256" key="3">
    <source>
        <dbReference type="ARBA" id="ARBA00023239"/>
    </source>
</evidence>
<sequence>MITVQAEQLSKESFDIFGQFHPMCAEEGACFGDQNFTFYRDSIRMVPPVSALAFSTLQVERSVRFLVPALEYHDHTAEIMMPMDDDTVLCLAPAGNTGRPETGDIRAFFIPCGTMIHLNPGTWHYMPQPLNKEEVHVLIVLPERTYWNDLTAVNFEGDSLLTVKTGGDYESICL</sequence>
<evidence type="ECO:0000256" key="1">
    <source>
        <dbReference type="ARBA" id="ARBA00011738"/>
    </source>
</evidence>
<evidence type="ECO:0000256" key="4">
    <source>
        <dbReference type="ARBA" id="ARBA00047684"/>
    </source>
</evidence>
<reference evidence="5 6" key="1">
    <citation type="journal article" date="2019" name="Anaerobe">
        <title>Detection of Robinsoniella peoriensis in multiple bone samples of a trauma patient.</title>
        <authorList>
            <person name="Schrottner P."/>
            <person name="Hartwich K."/>
            <person name="Bunk B."/>
            <person name="Schober I."/>
            <person name="Helbig S."/>
            <person name="Rudolph W.W."/>
            <person name="Gunzer F."/>
        </authorList>
    </citation>
    <scope>NUCLEOTIDE SEQUENCE [LARGE SCALE GENOMIC DNA]</scope>
    <source>
        <strain evidence="5 6">DSM 106044</strain>
    </source>
</reference>
<evidence type="ECO:0000256" key="2">
    <source>
        <dbReference type="ARBA" id="ARBA00022631"/>
    </source>
</evidence>
<evidence type="ECO:0000313" key="5">
    <source>
        <dbReference type="EMBL" id="TLC98341.1"/>
    </source>
</evidence>
<dbReference type="GO" id="GO:0004848">
    <property type="term" value="F:ureidoglycolate hydrolase activity"/>
    <property type="evidence" value="ECO:0007669"/>
    <property type="project" value="InterPro"/>
</dbReference>
<dbReference type="InterPro" id="IPR024060">
    <property type="entry name" value="Ureidoglycolate_lyase_dom_sf"/>
</dbReference>
<dbReference type="STRING" id="180332.GCA_000797495_03817"/>
<dbReference type="RefSeq" id="WP_027293723.1">
    <property type="nucleotide sequence ID" value="NZ_CABMJZ010000118.1"/>
</dbReference>
<dbReference type="InterPro" id="IPR011051">
    <property type="entry name" value="RmlC_Cupin_sf"/>
</dbReference>
<dbReference type="EMBL" id="QGQD01000097">
    <property type="protein sequence ID" value="TLC98341.1"/>
    <property type="molecule type" value="Genomic_DNA"/>
</dbReference>
<keyword evidence="2" id="KW-0659">Purine metabolism</keyword>
<dbReference type="Gene3D" id="2.60.120.480">
    <property type="entry name" value="Ureidoglycolate hydrolase"/>
    <property type="match status" value="1"/>
</dbReference>
<keyword evidence="5" id="KW-0378">Hydrolase</keyword>
<organism evidence="5 6">
    <name type="scientific">Robinsoniella peoriensis</name>
    <dbReference type="NCBI Taxonomy" id="180332"/>
    <lineage>
        <taxon>Bacteria</taxon>
        <taxon>Bacillati</taxon>
        <taxon>Bacillota</taxon>
        <taxon>Clostridia</taxon>
        <taxon>Lachnospirales</taxon>
        <taxon>Lachnospiraceae</taxon>
        <taxon>Robinsoniella</taxon>
    </lineage>
</organism>
<dbReference type="Pfam" id="PF04115">
    <property type="entry name" value="Ureidogly_lyase"/>
    <property type="match status" value="1"/>
</dbReference>
<evidence type="ECO:0000313" key="6">
    <source>
        <dbReference type="Proteomes" id="UP000306509"/>
    </source>
</evidence>
<comment type="subunit">
    <text evidence="1">Homodimer.</text>
</comment>
<protein>
    <submittedName>
        <fullName evidence="5">Ureidoglycolate hydrolase</fullName>
    </submittedName>
</protein>
<dbReference type="Proteomes" id="UP000306509">
    <property type="component" value="Unassembled WGS sequence"/>
</dbReference>
<dbReference type="AlphaFoldDB" id="A0A4U8Q0Y4"/>
<keyword evidence="3" id="KW-0456">Lyase</keyword>
<accession>A0A4U8Q0Y4</accession>
<proteinExistence type="predicted"/>
<gene>
    <name evidence="5" type="ORF">DSM106044_04857</name>
</gene>
<name>A0A4U8Q0Y4_9FIRM</name>
<dbReference type="SUPFAM" id="SSF51182">
    <property type="entry name" value="RmlC-like cupins"/>
    <property type="match status" value="1"/>
</dbReference>
<keyword evidence="6" id="KW-1185">Reference proteome</keyword>
<comment type="catalytic activity">
    <reaction evidence="4">
        <text>(S)-ureidoglycolate = urea + glyoxylate</text>
        <dbReference type="Rhea" id="RHEA:11304"/>
        <dbReference type="ChEBI" id="CHEBI:16199"/>
        <dbReference type="ChEBI" id="CHEBI:36655"/>
        <dbReference type="ChEBI" id="CHEBI:57296"/>
        <dbReference type="EC" id="4.3.2.3"/>
    </reaction>
</comment>
<dbReference type="InterPro" id="IPR007247">
    <property type="entry name" value="Ureidogly_lyase"/>
</dbReference>